<feature type="non-terminal residue" evidence="6">
    <location>
        <position position="1"/>
    </location>
</feature>
<dbReference type="SUPFAM" id="SSF56112">
    <property type="entry name" value="Protein kinase-like (PK-like)"/>
    <property type="match status" value="1"/>
</dbReference>
<keyword evidence="2" id="KW-0547">Nucleotide-binding</keyword>
<dbReference type="AlphaFoldDB" id="A0A146K775"/>
<dbReference type="Pfam" id="PF00069">
    <property type="entry name" value="Pkinase"/>
    <property type="match status" value="1"/>
</dbReference>
<dbReference type="SUPFAM" id="SSF52540">
    <property type="entry name" value="P-loop containing nucleoside triphosphate hydrolases"/>
    <property type="match status" value="1"/>
</dbReference>
<dbReference type="InterPro" id="IPR045269">
    <property type="entry name" value="Atg1-like"/>
</dbReference>
<name>A0A146K775_9EUKA</name>
<dbReference type="GO" id="GO:0000045">
    <property type="term" value="P:autophagosome assembly"/>
    <property type="evidence" value="ECO:0007669"/>
    <property type="project" value="TreeGrafter"/>
</dbReference>
<feature type="domain" description="Protein kinase" evidence="5">
    <location>
        <begin position="1"/>
        <end position="169"/>
    </location>
</feature>
<dbReference type="PANTHER" id="PTHR24348">
    <property type="entry name" value="SERINE/THREONINE-PROTEIN KINASE UNC-51-RELATED"/>
    <property type="match status" value="1"/>
</dbReference>
<accession>A0A146K775</accession>
<dbReference type="Pfam" id="PF00071">
    <property type="entry name" value="Ras"/>
    <property type="match status" value="1"/>
</dbReference>
<dbReference type="GO" id="GO:0003924">
    <property type="term" value="F:GTPase activity"/>
    <property type="evidence" value="ECO:0007669"/>
    <property type="project" value="InterPro"/>
</dbReference>
<organism evidence="6">
    <name type="scientific">Trepomonas sp. PC1</name>
    <dbReference type="NCBI Taxonomy" id="1076344"/>
    <lineage>
        <taxon>Eukaryota</taxon>
        <taxon>Metamonada</taxon>
        <taxon>Diplomonadida</taxon>
        <taxon>Hexamitidae</taxon>
        <taxon>Hexamitinae</taxon>
        <taxon>Trepomonas</taxon>
    </lineage>
</organism>
<dbReference type="EMBL" id="GDID01003916">
    <property type="protein sequence ID" value="JAP92690.1"/>
    <property type="molecule type" value="Transcribed_RNA"/>
</dbReference>
<dbReference type="InterPro" id="IPR027417">
    <property type="entry name" value="P-loop_NTPase"/>
</dbReference>
<dbReference type="GO" id="GO:0005829">
    <property type="term" value="C:cytosol"/>
    <property type="evidence" value="ECO:0007669"/>
    <property type="project" value="TreeGrafter"/>
</dbReference>
<dbReference type="GO" id="GO:0000407">
    <property type="term" value="C:phagophore assembly site"/>
    <property type="evidence" value="ECO:0007669"/>
    <property type="project" value="TreeGrafter"/>
</dbReference>
<dbReference type="InterPro" id="IPR001806">
    <property type="entry name" value="Small_GTPase"/>
</dbReference>
<keyword evidence="3 6" id="KW-0418">Kinase</keyword>
<evidence type="ECO:0000256" key="1">
    <source>
        <dbReference type="ARBA" id="ARBA00022679"/>
    </source>
</evidence>
<gene>
    <name evidence="6" type="ORF">TPC1_15285</name>
</gene>
<dbReference type="PANTHER" id="PTHR24348:SF22">
    <property type="entry name" value="NON-SPECIFIC SERINE_THREONINE PROTEIN KINASE"/>
    <property type="match status" value="1"/>
</dbReference>
<evidence type="ECO:0000256" key="3">
    <source>
        <dbReference type="ARBA" id="ARBA00022777"/>
    </source>
</evidence>
<dbReference type="InterPro" id="IPR011009">
    <property type="entry name" value="Kinase-like_dom_sf"/>
</dbReference>
<dbReference type="CDD" id="cd00882">
    <property type="entry name" value="Ras_like_GTPase"/>
    <property type="match status" value="1"/>
</dbReference>
<keyword evidence="1" id="KW-0808">Transferase</keyword>
<dbReference type="PROSITE" id="PS00108">
    <property type="entry name" value="PROTEIN_KINASE_ST"/>
    <property type="match status" value="1"/>
</dbReference>
<evidence type="ECO:0000259" key="5">
    <source>
        <dbReference type="PROSITE" id="PS50011"/>
    </source>
</evidence>
<dbReference type="InterPro" id="IPR008271">
    <property type="entry name" value="Ser/Thr_kinase_AS"/>
</dbReference>
<dbReference type="PROSITE" id="PS50011">
    <property type="entry name" value="PROTEIN_KINASE_DOM"/>
    <property type="match status" value="1"/>
</dbReference>
<dbReference type="GO" id="GO:0004674">
    <property type="term" value="F:protein serine/threonine kinase activity"/>
    <property type="evidence" value="ECO:0007669"/>
    <property type="project" value="InterPro"/>
</dbReference>
<keyword evidence="4" id="KW-0067">ATP-binding</keyword>
<dbReference type="SMART" id="SM00220">
    <property type="entry name" value="S_TKc"/>
    <property type="match status" value="1"/>
</dbReference>
<evidence type="ECO:0000313" key="6">
    <source>
        <dbReference type="EMBL" id="JAP92690.1"/>
    </source>
</evidence>
<dbReference type="GO" id="GO:0005525">
    <property type="term" value="F:GTP binding"/>
    <property type="evidence" value="ECO:0007669"/>
    <property type="project" value="InterPro"/>
</dbReference>
<dbReference type="GO" id="GO:0010506">
    <property type="term" value="P:regulation of autophagy"/>
    <property type="evidence" value="ECO:0007669"/>
    <property type="project" value="InterPro"/>
</dbReference>
<proteinExistence type="predicted"/>
<reference evidence="6" key="1">
    <citation type="submission" date="2015-07" db="EMBL/GenBank/DDBJ databases">
        <title>Adaptation to a free-living lifestyle via gene acquisitions in the diplomonad Trepomonas sp. PC1.</title>
        <authorList>
            <person name="Xu F."/>
            <person name="Jerlstrom-Hultqvist J."/>
            <person name="Kolisko M."/>
            <person name="Simpson A.G.B."/>
            <person name="Roger A.J."/>
            <person name="Svard S.G."/>
            <person name="Andersson J.O."/>
        </authorList>
    </citation>
    <scope>NUCLEOTIDE SEQUENCE</scope>
    <source>
        <strain evidence="6">PC1</strain>
    </source>
</reference>
<dbReference type="GO" id="GO:0005776">
    <property type="term" value="C:autophagosome"/>
    <property type="evidence" value="ECO:0007669"/>
    <property type="project" value="TreeGrafter"/>
</dbReference>
<dbReference type="InterPro" id="IPR000719">
    <property type="entry name" value="Prot_kinase_dom"/>
</dbReference>
<evidence type="ECO:0000256" key="2">
    <source>
        <dbReference type="ARBA" id="ARBA00022741"/>
    </source>
</evidence>
<protein>
    <submittedName>
        <fullName evidence="6">Replication checkpoint kinase Cds1</fullName>
    </submittedName>
</protein>
<sequence length="319" mass="37468">RCKQVSYFDMVYNLFSQLLDVLLYFKEQNIIHRDLKPDNIMITKSLQLKVIDFGCALKKSWFSSKPQNEQVGTLGYQAPEIFNAGQQVQYTEKCDMWAAGCVLYFMLFGYSPFSQNNAIQMLQYEYSLYFPIDIRFQFKLSSFFMQILEKMFEIQVQKRPDVCELKYFLDTFQTPKSSEQFLRKRKCIKVTAVGDFQSGKSTLIENLSQSRFQQHQIIRVLQMKQKEDIQVEFFDTLQAEVYNKAYERELIEQCDVILVVYKGKEGFQKASQLEKECSELNRGALIKMVGSEFSQTEECTNLLEQIIAEAIANECYEIR</sequence>
<dbReference type="Gene3D" id="3.40.50.300">
    <property type="entry name" value="P-loop containing nucleotide triphosphate hydrolases"/>
    <property type="match status" value="1"/>
</dbReference>
<feature type="non-terminal residue" evidence="6">
    <location>
        <position position="319"/>
    </location>
</feature>
<dbReference type="GO" id="GO:0016020">
    <property type="term" value="C:membrane"/>
    <property type="evidence" value="ECO:0007669"/>
    <property type="project" value="TreeGrafter"/>
</dbReference>
<evidence type="ECO:0000256" key="4">
    <source>
        <dbReference type="ARBA" id="ARBA00022840"/>
    </source>
</evidence>
<dbReference type="Gene3D" id="1.10.510.10">
    <property type="entry name" value="Transferase(Phosphotransferase) domain 1"/>
    <property type="match status" value="1"/>
</dbReference>
<dbReference type="GO" id="GO:0005524">
    <property type="term" value="F:ATP binding"/>
    <property type="evidence" value="ECO:0007669"/>
    <property type="project" value="UniProtKB-KW"/>
</dbReference>